<dbReference type="Proteomes" id="UP001165083">
    <property type="component" value="Unassembled WGS sequence"/>
</dbReference>
<organism evidence="1 2">
    <name type="scientific">Phytophthora lilii</name>
    <dbReference type="NCBI Taxonomy" id="2077276"/>
    <lineage>
        <taxon>Eukaryota</taxon>
        <taxon>Sar</taxon>
        <taxon>Stramenopiles</taxon>
        <taxon>Oomycota</taxon>
        <taxon>Peronosporomycetes</taxon>
        <taxon>Peronosporales</taxon>
        <taxon>Peronosporaceae</taxon>
        <taxon>Phytophthora</taxon>
    </lineage>
</organism>
<dbReference type="OrthoDB" id="112322at2759"/>
<name>A0A9W6X1W6_9STRA</name>
<comment type="caution">
    <text evidence="1">The sequence shown here is derived from an EMBL/GenBank/DDBJ whole genome shotgun (WGS) entry which is preliminary data.</text>
</comment>
<dbReference type="AlphaFoldDB" id="A0A9W6X1W6"/>
<accession>A0A9W6X1W6</accession>
<evidence type="ECO:0000313" key="1">
    <source>
        <dbReference type="EMBL" id="GMF26615.1"/>
    </source>
</evidence>
<reference evidence="1" key="1">
    <citation type="submission" date="2023-04" db="EMBL/GenBank/DDBJ databases">
        <title>Phytophthora lilii NBRC 32176.</title>
        <authorList>
            <person name="Ichikawa N."/>
            <person name="Sato H."/>
            <person name="Tonouchi N."/>
        </authorList>
    </citation>
    <scope>NUCLEOTIDE SEQUENCE</scope>
    <source>
        <strain evidence="1">NBRC 32176</strain>
    </source>
</reference>
<protein>
    <submittedName>
        <fullName evidence="1">Unnamed protein product</fullName>
    </submittedName>
</protein>
<sequence>MVDGIMAKPQFKLLESFVKKYNEEYPAKKLTELDILTGKFGVDGVARMLVNAKKVKSTEKFGTRMQGSQIAYYMRDGRDVNTFFKALKLKDDGYQALFGEK</sequence>
<evidence type="ECO:0000313" key="2">
    <source>
        <dbReference type="Proteomes" id="UP001165083"/>
    </source>
</evidence>
<dbReference type="EMBL" id="BSXW01000617">
    <property type="protein sequence ID" value="GMF26615.1"/>
    <property type="molecule type" value="Genomic_DNA"/>
</dbReference>
<keyword evidence="2" id="KW-1185">Reference proteome</keyword>
<gene>
    <name evidence="1" type="ORF">Plil01_001107200</name>
</gene>
<proteinExistence type="predicted"/>